<evidence type="ECO:0000313" key="1">
    <source>
        <dbReference type="EMBL" id="MEQ2558091.1"/>
    </source>
</evidence>
<dbReference type="Proteomes" id="UP001454489">
    <property type="component" value="Unassembled WGS sequence"/>
</dbReference>
<reference evidence="1 2" key="1">
    <citation type="submission" date="2024-03" db="EMBL/GenBank/DDBJ databases">
        <title>Human intestinal bacterial collection.</title>
        <authorList>
            <person name="Pauvert C."/>
            <person name="Hitch T.C.A."/>
            <person name="Clavel T."/>
        </authorList>
    </citation>
    <scope>NUCLEOTIDE SEQUENCE [LARGE SCALE GENOMIC DNA]</scope>
    <source>
        <strain evidence="1 2">CLA-AA-H185</strain>
    </source>
</reference>
<dbReference type="EMBL" id="JBBMEX010000009">
    <property type="protein sequence ID" value="MEQ2558091.1"/>
    <property type="molecule type" value="Genomic_DNA"/>
</dbReference>
<evidence type="ECO:0000313" key="2">
    <source>
        <dbReference type="Proteomes" id="UP001454489"/>
    </source>
</evidence>
<accession>A0ABV1HEF9</accession>
<organism evidence="1 2">
    <name type="scientific">Maccoyibacter intestinihominis</name>
    <dbReference type="NCBI Taxonomy" id="3133499"/>
    <lineage>
        <taxon>Bacteria</taxon>
        <taxon>Bacillati</taxon>
        <taxon>Bacillota</taxon>
        <taxon>Clostridia</taxon>
        <taxon>Lachnospirales</taxon>
        <taxon>Lachnospiraceae</taxon>
        <taxon>Maccoyibacter</taxon>
    </lineage>
</organism>
<protein>
    <submittedName>
        <fullName evidence="1">Uncharacterized protein</fullName>
    </submittedName>
</protein>
<name>A0ABV1HEF9_9FIRM</name>
<comment type="caution">
    <text evidence="1">The sequence shown here is derived from an EMBL/GenBank/DDBJ whole genome shotgun (WGS) entry which is preliminary data.</text>
</comment>
<proteinExistence type="predicted"/>
<gene>
    <name evidence="1" type="ORF">WMO43_09445</name>
</gene>
<dbReference type="RefSeq" id="WP_353530997.1">
    <property type="nucleotide sequence ID" value="NZ_JBBMEX010000009.1"/>
</dbReference>
<keyword evidence="2" id="KW-1185">Reference proteome</keyword>
<sequence>MKSKSFGVKARNYPKRIIDRYELFLENESVKSMIIEYVVSDFYIFLILFISHEFYLPELLERNIDDMKAFWYVSDGNEKTTKKIFSNLFRMIYTENKSDVQIEVEVNLMYDRLEKMVKKKQKRKICQISKRVTSKL</sequence>